<dbReference type="EMBL" id="LNNH01000032">
    <property type="protein sequence ID" value="KWW16607.1"/>
    <property type="molecule type" value="Genomic_DNA"/>
</dbReference>
<dbReference type="PANTHER" id="PTHR12677:SF55">
    <property type="entry name" value="UNDECAPRENYL PHOSPHATE TRANSPORTER SAOUHSC_00901-RELATED"/>
    <property type="match status" value="1"/>
</dbReference>
<feature type="transmembrane region" description="Helical" evidence="6">
    <location>
        <begin position="52"/>
        <end position="69"/>
    </location>
</feature>
<feature type="transmembrane region" description="Helical" evidence="6">
    <location>
        <begin position="97"/>
        <end position="120"/>
    </location>
</feature>
<evidence type="ECO:0000256" key="6">
    <source>
        <dbReference type="RuleBase" id="RU366058"/>
    </source>
</evidence>
<evidence type="ECO:0000313" key="9">
    <source>
        <dbReference type="Proteomes" id="UP000064189"/>
    </source>
</evidence>
<gene>
    <name evidence="8" type="ORF">AS888_24050</name>
</gene>
<dbReference type="Proteomes" id="UP000064189">
    <property type="component" value="Unassembled WGS sequence"/>
</dbReference>
<feature type="domain" description="VTT" evidence="7">
    <location>
        <begin position="32"/>
        <end position="149"/>
    </location>
</feature>
<organism evidence="8 9">
    <name type="scientific">Peribacillus simplex</name>
    <dbReference type="NCBI Taxonomy" id="1478"/>
    <lineage>
        <taxon>Bacteria</taxon>
        <taxon>Bacillati</taxon>
        <taxon>Bacillota</taxon>
        <taxon>Bacilli</taxon>
        <taxon>Bacillales</taxon>
        <taxon>Bacillaceae</taxon>
        <taxon>Peribacillus</taxon>
    </lineage>
</organism>
<dbReference type="GO" id="GO:0005886">
    <property type="term" value="C:plasma membrane"/>
    <property type="evidence" value="ECO:0007669"/>
    <property type="project" value="UniProtKB-SubCell"/>
</dbReference>
<comment type="similarity">
    <text evidence="6">Belongs to the TVP38/TMEM64 family.</text>
</comment>
<comment type="subcellular location">
    <subcellularLocation>
        <location evidence="1 6">Cell membrane</location>
        <topology evidence="1 6">Multi-pass membrane protein</topology>
    </subcellularLocation>
</comment>
<feature type="transmembrane region" description="Helical" evidence="6">
    <location>
        <begin position="158"/>
        <end position="175"/>
    </location>
</feature>
<name>A0A109MVW2_9BACI</name>
<keyword evidence="9" id="KW-1185">Reference proteome</keyword>
<keyword evidence="4 6" id="KW-1133">Transmembrane helix</keyword>
<keyword evidence="5 6" id="KW-0472">Membrane</keyword>
<evidence type="ECO:0000313" key="8">
    <source>
        <dbReference type="EMBL" id="KWW16607.1"/>
    </source>
</evidence>
<dbReference type="PANTHER" id="PTHR12677">
    <property type="entry name" value="GOLGI APPARATUS MEMBRANE PROTEIN TVP38-RELATED"/>
    <property type="match status" value="1"/>
</dbReference>
<proteinExistence type="inferred from homology"/>
<accession>A0A109MVW2</accession>
<sequence length="183" mass="20269">MHFFSEALASSGHLSILVSIVFNILISVLGVIPSAFITAANITVFGFQEGLIVSYLGEIIGAAVSFWIYRKGIQSLQPKFTRNRWIMRLQKSQGFPAFWMILLLRLLPFVPSGVINLAAALSKTSILIFFVATSIGKMPALLIEAYSVNQVLKASNEGKIFLVLLLLIMAVLYYVKRNKNTDL</sequence>
<evidence type="ECO:0000256" key="2">
    <source>
        <dbReference type="ARBA" id="ARBA00022475"/>
    </source>
</evidence>
<feature type="transmembrane region" description="Helical" evidence="6">
    <location>
        <begin position="12"/>
        <end position="32"/>
    </location>
</feature>
<evidence type="ECO:0000259" key="7">
    <source>
        <dbReference type="Pfam" id="PF09335"/>
    </source>
</evidence>
<reference evidence="8 9" key="1">
    <citation type="submission" date="2015-11" db="EMBL/GenBank/DDBJ databases">
        <title>Genome Sequence of Bacillus simplex strain VanAntwerpen2.</title>
        <authorList>
            <person name="Couger M.B."/>
        </authorList>
    </citation>
    <scope>NUCLEOTIDE SEQUENCE [LARGE SCALE GENOMIC DNA]</scope>
    <source>
        <strain evidence="8 9">VanAntwerpen02</strain>
    </source>
</reference>
<evidence type="ECO:0000256" key="4">
    <source>
        <dbReference type="ARBA" id="ARBA00022989"/>
    </source>
</evidence>
<dbReference type="InterPro" id="IPR032816">
    <property type="entry name" value="VTT_dom"/>
</dbReference>
<dbReference type="InterPro" id="IPR015414">
    <property type="entry name" value="TMEM64"/>
</dbReference>
<protein>
    <recommendedName>
        <fullName evidence="6">TVP38/TMEM64 family membrane protein</fullName>
    </recommendedName>
</protein>
<evidence type="ECO:0000256" key="1">
    <source>
        <dbReference type="ARBA" id="ARBA00004651"/>
    </source>
</evidence>
<dbReference type="AlphaFoldDB" id="A0A109MVW2"/>
<comment type="caution">
    <text evidence="8">The sequence shown here is derived from an EMBL/GenBank/DDBJ whole genome shotgun (WGS) entry which is preliminary data.</text>
</comment>
<dbReference type="RefSeq" id="WP_061143341.1">
    <property type="nucleotide sequence ID" value="NZ_LNNH01000032.1"/>
</dbReference>
<feature type="transmembrane region" description="Helical" evidence="6">
    <location>
        <begin position="126"/>
        <end position="146"/>
    </location>
</feature>
<dbReference type="Pfam" id="PF09335">
    <property type="entry name" value="VTT_dom"/>
    <property type="match status" value="1"/>
</dbReference>
<keyword evidence="2 6" id="KW-1003">Cell membrane</keyword>
<evidence type="ECO:0000256" key="5">
    <source>
        <dbReference type="ARBA" id="ARBA00023136"/>
    </source>
</evidence>
<evidence type="ECO:0000256" key="3">
    <source>
        <dbReference type="ARBA" id="ARBA00022692"/>
    </source>
</evidence>
<keyword evidence="3 6" id="KW-0812">Transmembrane</keyword>